<evidence type="ECO:0000256" key="4">
    <source>
        <dbReference type="SAM" id="MobiDB-lite"/>
    </source>
</evidence>
<dbReference type="InterPro" id="IPR010569">
    <property type="entry name" value="Myotubularin-like_Pase_dom"/>
</dbReference>
<feature type="compositionally biased region" description="Low complexity" evidence="4">
    <location>
        <begin position="187"/>
        <end position="203"/>
    </location>
</feature>
<dbReference type="GO" id="GO:0046856">
    <property type="term" value="P:phosphatidylinositol dephosphorylation"/>
    <property type="evidence" value="ECO:0007669"/>
    <property type="project" value="TreeGrafter"/>
</dbReference>
<dbReference type="STRING" id="1054147.F4Q914"/>
<dbReference type="EMBL" id="GL883026">
    <property type="protein sequence ID" value="EGG15183.1"/>
    <property type="molecule type" value="Genomic_DNA"/>
</dbReference>
<feature type="region of interest" description="Disordered" evidence="4">
    <location>
        <begin position="353"/>
        <end position="403"/>
    </location>
</feature>
<accession>F4Q914</accession>
<feature type="region of interest" description="Disordered" evidence="4">
    <location>
        <begin position="554"/>
        <end position="608"/>
    </location>
</feature>
<feature type="compositionally biased region" description="Low complexity" evidence="4">
    <location>
        <begin position="353"/>
        <end position="394"/>
    </location>
</feature>
<feature type="compositionally biased region" description="Polar residues" evidence="4">
    <location>
        <begin position="567"/>
        <end position="581"/>
    </location>
</feature>
<organism evidence="7 8">
    <name type="scientific">Cavenderia fasciculata</name>
    <name type="common">Slime mold</name>
    <name type="synonym">Dictyostelium fasciculatum</name>
    <dbReference type="NCBI Taxonomy" id="261658"/>
    <lineage>
        <taxon>Eukaryota</taxon>
        <taxon>Amoebozoa</taxon>
        <taxon>Evosea</taxon>
        <taxon>Eumycetozoa</taxon>
        <taxon>Dictyostelia</taxon>
        <taxon>Acytosteliales</taxon>
        <taxon>Cavenderiaceae</taxon>
        <taxon>Cavenderia</taxon>
    </lineage>
</organism>
<protein>
    <recommendedName>
        <fullName evidence="9">Phosphatidylinositol-3-phosphatase</fullName>
    </recommendedName>
</protein>
<dbReference type="OrthoDB" id="271628at2759"/>
<feature type="active site" description="Phosphocysteine intermediate" evidence="2">
    <location>
        <position position="1121"/>
    </location>
</feature>
<evidence type="ECO:0000313" key="8">
    <source>
        <dbReference type="Proteomes" id="UP000007797"/>
    </source>
</evidence>
<name>F4Q914_CACFS</name>
<evidence type="ECO:0000256" key="3">
    <source>
        <dbReference type="PIRSR" id="PIRSR630564-2"/>
    </source>
</evidence>
<feature type="region of interest" description="Disordered" evidence="4">
    <location>
        <begin position="187"/>
        <end position="213"/>
    </location>
</feature>
<dbReference type="Gene3D" id="2.30.29.30">
    <property type="entry name" value="Pleckstrin-homology domain (PH domain)/Phosphotyrosine-binding domain (PTB)"/>
    <property type="match status" value="1"/>
</dbReference>
<feature type="binding site" evidence="3">
    <location>
        <begin position="1121"/>
        <end position="1127"/>
    </location>
    <ligand>
        <name>substrate</name>
    </ligand>
</feature>
<dbReference type="SUPFAM" id="SSF52799">
    <property type="entry name" value="(Phosphotyrosine protein) phosphatases II"/>
    <property type="match status" value="1"/>
</dbReference>
<dbReference type="Proteomes" id="UP000007797">
    <property type="component" value="Unassembled WGS sequence"/>
</dbReference>
<evidence type="ECO:0000256" key="2">
    <source>
        <dbReference type="PIRSR" id="PIRSR630564-1"/>
    </source>
</evidence>
<dbReference type="GO" id="GO:0016020">
    <property type="term" value="C:membrane"/>
    <property type="evidence" value="ECO:0007669"/>
    <property type="project" value="TreeGrafter"/>
</dbReference>
<proteinExistence type="inferred from homology"/>
<evidence type="ECO:0000256" key="1">
    <source>
        <dbReference type="ARBA" id="ARBA00007471"/>
    </source>
</evidence>
<sequence length="1323" mass="150626">MVLINPYTNKERVNIHLSISPWLNDKPQVLVLLPLTLVGDIVIYYKQTGKNVRIRDLPNYALFKTLETYQKQRSNNNNNNTTSSIPIVNNNSSNNNNETHYKKKRFMLSNDQLLATYNIENDCYLELLQINSDLASYPRWYYKSIVPSNQLEPLLQEKLSFSGTQKTNNKRSSMTTSPLLVQLEQQPQQPLLPQQQSQQQQQQTTTSRRKLSQPWQFASPVNGSAFGRRVYEAVQKIEYQIPSIHSRLESFVPEDKWNVHITSSDDLFLKRLQMEDSIGSELTKQEYIEFSLRFENRTSLVLGAEHSILIWIDPIQSFFTLSFSSNTTVHDAIFFIVQYIYPTTKRVIHTSTYSPKSATSSPSSFPLSLSPQLSPVGSTTSSSGGDGSVGSTSPAWGSPPVLSQIPSPTDSVVEFETFVNMAKPSKSRNLDNSISREHLFKQHKNNKNNNNNNNNNTTSQMPLLPSSSLAPTISVSNDGEFESNGPFVDDDEGYNLTVLFPTHQTYRQFHFNPYQTVNETIQSIIMATTANITSPITPAPNSIAILPTSASSESISTLSPPISPSLQQPNRSPIGSRNNSHQQLLQIQQQQQQQPTPPTLNGSNNSVNGSLGQSSNDIVFDKYHTIFNSSDETLGYCLFFQKNGSGVWMEGSRNLISYNLPNEAVVEFKPPPSICKMALVEGIQNTIKLSCNLQTYQIIYGRYTAISDLREIIIRNCSTTSSSEKELEHFDLFLVKETGSQCLNDIDSFDQLDINPISDFIEFKASSTILSSAYSNAMMQLAFIAIKDPTLVPGETIIHKRDGERISTVANQSKKGSLFLTNFRLIFIGTNRSSYDDFGTKDDCDIPITTISKLKVSNNQTEVFCKDFRFVSFQTGDLYIWEQLKSFMEISDITKTFAFTNAQTFDSSLDTIYNLEDEFIRLQFPLDKWRITYINQDYSLCPTYPSLFIVPSTVSEEDLKKIATFREKGRVPAICWIHGNHNSTITRCSQPRVGIFKSKCNEDEEYLSFITQANSNSSILYVMDSRPMANAKANTLMGKGHEDTSLYQNVELQFLGIGNIHVMRDAYKKLTNIVLNNMDSANWLSMIDNTQWLEHIFQLINSANMVVELVDKKGSSVLTHCSDGWDRTSQLVALSQLLLDPYYRTYRGFQILIEKEWLSFGHQFTHRCGHVSHAGGDEETSPIFLMFIDSVWQLINLFPTTFQFNERFLIEVLENVYNCKYGTFLFNNQREKLAYTKKNGGMVSLWSALNSQSELYINYFYIMNPKPIYHNFLISDIQFWSNYYLRWRENYKPKLVIDSATVKEVENNHFKDLSVVDKSKKIR</sequence>
<feature type="binding site" evidence="3">
    <location>
        <begin position="1059"/>
        <end position="1060"/>
    </location>
    <ligand>
        <name>substrate</name>
    </ligand>
</feature>
<feature type="domain" description="Myotubularin phosphatase" evidence="6">
    <location>
        <begin position="909"/>
        <end position="1284"/>
    </location>
</feature>
<gene>
    <name evidence="7" type="ORF">DFA_10009</name>
</gene>
<dbReference type="OMA" id="PAICWIH"/>
<dbReference type="CDD" id="cd14507">
    <property type="entry name" value="PTP-MTM-like"/>
    <property type="match status" value="1"/>
</dbReference>
<dbReference type="GO" id="GO:0005737">
    <property type="term" value="C:cytoplasm"/>
    <property type="evidence" value="ECO:0007669"/>
    <property type="project" value="TreeGrafter"/>
</dbReference>
<keyword evidence="8" id="KW-1185">Reference proteome</keyword>
<feature type="region of interest" description="Disordered" evidence="4">
    <location>
        <begin position="72"/>
        <end position="98"/>
    </location>
</feature>
<feature type="compositionally biased region" description="Low complexity" evidence="4">
    <location>
        <begin position="74"/>
        <end position="97"/>
    </location>
</feature>
<feature type="compositionally biased region" description="Low complexity" evidence="4">
    <location>
        <begin position="554"/>
        <end position="566"/>
    </location>
</feature>
<evidence type="ECO:0000259" key="6">
    <source>
        <dbReference type="PROSITE" id="PS51339"/>
    </source>
</evidence>
<dbReference type="InterPro" id="IPR030564">
    <property type="entry name" value="Myotubularin"/>
</dbReference>
<dbReference type="RefSeq" id="XP_004351903.1">
    <property type="nucleotide sequence ID" value="XM_004351851.1"/>
</dbReference>
<dbReference type="GeneID" id="14867178"/>
<feature type="domain" description="Tyrosine specific protein phosphatases" evidence="5">
    <location>
        <begin position="1094"/>
        <end position="1134"/>
    </location>
</feature>
<reference evidence="8" key="1">
    <citation type="journal article" date="2011" name="Genome Res.">
        <title>Phylogeny-wide analysis of social amoeba genomes highlights ancient origins for complex intercellular communication.</title>
        <authorList>
            <person name="Heidel A.J."/>
            <person name="Lawal H.M."/>
            <person name="Felder M."/>
            <person name="Schilde C."/>
            <person name="Helps N.R."/>
            <person name="Tunggal B."/>
            <person name="Rivero F."/>
            <person name="John U."/>
            <person name="Schleicher M."/>
            <person name="Eichinger L."/>
            <person name="Platzer M."/>
            <person name="Noegel A.A."/>
            <person name="Schaap P."/>
            <person name="Gloeckner G."/>
        </authorList>
    </citation>
    <scope>NUCLEOTIDE SEQUENCE [LARGE SCALE GENOMIC DNA]</scope>
    <source>
        <strain evidence="8">SH3</strain>
    </source>
</reference>
<dbReference type="InterPro" id="IPR029021">
    <property type="entry name" value="Prot-tyrosine_phosphatase-like"/>
</dbReference>
<feature type="compositionally biased region" description="Low complexity" evidence="4">
    <location>
        <begin position="582"/>
        <end position="594"/>
    </location>
</feature>
<dbReference type="InterPro" id="IPR011993">
    <property type="entry name" value="PH-like_dom_sf"/>
</dbReference>
<dbReference type="KEGG" id="dfa:DFA_10009"/>
<comment type="similarity">
    <text evidence="1">Belongs to the protein-tyrosine phosphatase family. Non-receptor class myotubularin subfamily.</text>
</comment>
<dbReference type="Pfam" id="PF06602">
    <property type="entry name" value="Myotub-related"/>
    <property type="match status" value="1"/>
</dbReference>
<dbReference type="PANTHER" id="PTHR10807:SF80">
    <property type="entry name" value="MYOTUBULARIN PHOSPHATASE DOMAIN-CONTAINING PROTEIN"/>
    <property type="match status" value="1"/>
</dbReference>
<dbReference type="PROSITE" id="PS50056">
    <property type="entry name" value="TYR_PHOSPHATASE_2"/>
    <property type="match status" value="1"/>
</dbReference>
<dbReference type="PROSITE" id="PS51339">
    <property type="entry name" value="PPASE_MYOTUBULARIN"/>
    <property type="match status" value="1"/>
</dbReference>
<evidence type="ECO:0008006" key="9">
    <source>
        <dbReference type="Google" id="ProtNLM"/>
    </source>
</evidence>
<dbReference type="InterPro" id="IPR000387">
    <property type="entry name" value="Tyr_Pase_dom"/>
</dbReference>
<dbReference type="SUPFAM" id="SSF50729">
    <property type="entry name" value="PH domain-like"/>
    <property type="match status" value="1"/>
</dbReference>
<dbReference type="PANTHER" id="PTHR10807">
    <property type="entry name" value="MYOTUBULARIN-RELATED"/>
    <property type="match status" value="1"/>
</dbReference>
<dbReference type="GO" id="GO:0004438">
    <property type="term" value="F:phosphatidylinositol-3-phosphate phosphatase activity"/>
    <property type="evidence" value="ECO:0007669"/>
    <property type="project" value="TreeGrafter"/>
</dbReference>
<evidence type="ECO:0000313" key="7">
    <source>
        <dbReference type="EMBL" id="EGG15183.1"/>
    </source>
</evidence>
<evidence type="ECO:0000259" key="5">
    <source>
        <dbReference type="PROSITE" id="PS50056"/>
    </source>
</evidence>